<dbReference type="Proteomes" id="UP001642484">
    <property type="component" value="Unassembled WGS sequence"/>
</dbReference>
<gene>
    <name evidence="1" type="ORF">CCMP2556_LOCUS21084</name>
</gene>
<reference evidence="1 2" key="1">
    <citation type="submission" date="2024-02" db="EMBL/GenBank/DDBJ databases">
        <authorList>
            <person name="Chen Y."/>
            <person name="Shah S."/>
            <person name="Dougan E. K."/>
            <person name="Thang M."/>
            <person name="Chan C."/>
        </authorList>
    </citation>
    <scope>NUCLEOTIDE SEQUENCE [LARGE SCALE GENOMIC DNA]</scope>
</reference>
<evidence type="ECO:0008006" key="3">
    <source>
        <dbReference type="Google" id="ProtNLM"/>
    </source>
</evidence>
<proteinExistence type="predicted"/>
<keyword evidence="2" id="KW-1185">Reference proteome</keyword>
<name>A0ABP0LHD4_9DINO</name>
<dbReference type="SUPFAM" id="SSF54236">
    <property type="entry name" value="Ubiquitin-like"/>
    <property type="match status" value="1"/>
</dbReference>
<evidence type="ECO:0000313" key="1">
    <source>
        <dbReference type="EMBL" id="CAK9038578.1"/>
    </source>
</evidence>
<sequence length="100" mass="10673">MLLHFALMSGQEVAVEALPEDIVDDVLNRAQDALNVVLVSMISSSGALLNLTRSLEDEGVQDGDRLIVVVDKSDPPQAVAQQQLYLGSPEKGWTAGSLGR</sequence>
<comment type="caution">
    <text evidence="1">The sequence shown here is derived from an EMBL/GenBank/DDBJ whole genome shotgun (WGS) entry which is preliminary data.</text>
</comment>
<protein>
    <recommendedName>
        <fullName evidence="3">Ubiquitin-like domain-containing protein</fullName>
    </recommendedName>
</protein>
<dbReference type="EMBL" id="CAXAMN010012581">
    <property type="protein sequence ID" value="CAK9038578.1"/>
    <property type="molecule type" value="Genomic_DNA"/>
</dbReference>
<accession>A0ABP0LHD4</accession>
<evidence type="ECO:0000313" key="2">
    <source>
        <dbReference type="Proteomes" id="UP001642484"/>
    </source>
</evidence>
<organism evidence="1 2">
    <name type="scientific">Durusdinium trenchii</name>
    <dbReference type="NCBI Taxonomy" id="1381693"/>
    <lineage>
        <taxon>Eukaryota</taxon>
        <taxon>Sar</taxon>
        <taxon>Alveolata</taxon>
        <taxon>Dinophyceae</taxon>
        <taxon>Suessiales</taxon>
        <taxon>Symbiodiniaceae</taxon>
        <taxon>Durusdinium</taxon>
    </lineage>
</organism>
<dbReference type="InterPro" id="IPR029071">
    <property type="entry name" value="Ubiquitin-like_domsf"/>
</dbReference>